<proteinExistence type="predicted"/>
<sequence>MWLGSLAASSSDITLFPYAQQVNEGLGDPFTAEDVYAGVLWGAVQAINAGVTTVADWAHNLGSDADIDANLRALHDSGIRARLYFGGKASAGGDYSRYEAQTRHLQAAHAARRQDDGRIALGLALRGPSMATPAENEYEFALARELGLPISLHAGMAGLPGTVDQLGRQDLLGPDVNYVHANEFTEQEWKQVAESGGTVSATPTVDMTMGLGTHPAVGAALEHGVPVGLGADTVAYGPSDLFAEMRLALAAERSRTNAQPINRGEMPAELRHGHLDMLDLATRGGARVLGFADQVGEIAVGRQADLITLDLSTPHLDSFNNPVLAAFLSAGPRDVDTVIVGGRILKRRGTLTNDLLQRARREVRSSRARIRGRSL</sequence>
<name>A0ABS9XUH5_9ACTN</name>
<evidence type="ECO:0000313" key="4">
    <source>
        <dbReference type="Proteomes" id="UP001165270"/>
    </source>
</evidence>
<dbReference type="EMBL" id="JALDAX010000024">
    <property type="protein sequence ID" value="MCI3245733.1"/>
    <property type="molecule type" value="Genomic_DNA"/>
</dbReference>
<gene>
    <name evidence="3" type="ORF">MQN93_39110</name>
</gene>
<dbReference type="PANTHER" id="PTHR43794:SF11">
    <property type="entry name" value="AMIDOHYDROLASE-RELATED DOMAIN-CONTAINING PROTEIN"/>
    <property type="match status" value="1"/>
</dbReference>
<protein>
    <submittedName>
        <fullName evidence="3">Amidohydrolase family protein</fullName>
    </submittedName>
</protein>
<comment type="caution">
    <text evidence="3">The sequence shown here is derived from an EMBL/GenBank/DDBJ whole genome shotgun (WGS) entry which is preliminary data.</text>
</comment>
<dbReference type="Gene3D" id="2.30.40.10">
    <property type="entry name" value="Urease, subunit C, domain 1"/>
    <property type="match status" value="1"/>
</dbReference>
<reference evidence="3" key="1">
    <citation type="submission" date="2022-03" db="EMBL/GenBank/DDBJ databases">
        <title>Streptomyces 7R015 and 7R016 isolated from Barleria lupulina in Thailand.</title>
        <authorList>
            <person name="Kanchanasin P."/>
            <person name="Phongsopitanun W."/>
            <person name="Tanasupawat S."/>
        </authorList>
    </citation>
    <scope>NUCLEOTIDE SEQUENCE</scope>
    <source>
        <strain evidence="3">7R016</strain>
    </source>
</reference>
<dbReference type="SUPFAM" id="SSF51556">
    <property type="entry name" value="Metallo-dependent hydrolases"/>
    <property type="match status" value="1"/>
</dbReference>
<dbReference type="SUPFAM" id="SSF51338">
    <property type="entry name" value="Composite domain of metallo-dependent hydrolases"/>
    <property type="match status" value="1"/>
</dbReference>
<dbReference type="Proteomes" id="UP001165270">
    <property type="component" value="Unassembled WGS sequence"/>
</dbReference>
<dbReference type="Gene3D" id="3.20.20.140">
    <property type="entry name" value="Metal-dependent hydrolases"/>
    <property type="match status" value="1"/>
</dbReference>
<dbReference type="Pfam" id="PF01979">
    <property type="entry name" value="Amidohydro_1"/>
    <property type="match status" value="1"/>
</dbReference>
<dbReference type="RefSeq" id="WP_242713230.1">
    <property type="nucleotide sequence ID" value="NZ_JALDAX010000024.1"/>
</dbReference>
<evidence type="ECO:0000313" key="3">
    <source>
        <dbReference type="EMBL" id="MCI3245733.1"/>
    </source>
</evidence>
<evidence type="ECO:0000256" key="1">
    <source>
        <dbReference type="ARBA" id="ARBA00022801"/>
    </source>
</evidence>
<evidence type="ECO:0000259" key="2">
    <source>
        <dbReference type="Pfam" id="PF01979"/>
    </source>
</evidence>
<dbReference type="InterPro" id="IPR006680">
    <property type="entry name" value="Amidohydro-rel"/>
</dbReference>
<feature type="domain" description="Amidohydrolase-related" evidence="2">
    <location>
        <begin position="31"/>
        <end position="344"/>
    </location>
</feature>
<keyword evidence="4" id="KW-1185">Reference proteome</keyword>
<dbReference type="InterPro" id="IPR032466">
    <property type="entry name" value="Metal_Hydrolase"/>
</dbReference>
<dbReference type="PANTHER" id="PTHR43794">
    <property type="entry name" value="AMINOHYDROLASE SSNA-RELATED"/>
    <property type="match status" value="1"/>
</dbReference>
<accession>A0ABS9XUH5</accession>
<keyword evidence="1" id="KW-0378">Hydrolase</keyword>
<dbReference type="InterPro" id="IPR050287">
    <property type="entry name" value="MTA/SAH_deaminase"/>
</dbReference>
<organism evidence="3 4">
    <name type="scientific">Streptomyces spinosisporus</name>
    <dbReference type="NCBI Taxonomy" id="2927582"/>
    <lineage>
        <taxon>Bacteria</taxon>
        <taxon>Bacillati</taxon>
        <taxon>Actinomycetota</taxon>
        <taxon>Actinomycetes</taxon>
        <taxon>Kitasatosporales</taxon>
        <taxon>Streptomycetaceae</taxon>
        <taxon>Streptomyces</taxon>
    </lineage>
</organism>
<dbReference type="InterPro" id="IPR011059">
    <property type="entry name" value="Metal-dep_hydrolase_composite"/>
</dbReference>